<proteinExistence type="predicted"/>
<dbReference type="SMART" id="SM00330">
    <property type="entry name" value="PIPKc"/>
    <property type="match status" value="1"/>
</dbReference>
<dbReference type="Gene3D" id="3.30.810.10">
    <property type="entry name" value="2-Layer Sandwich"/>
    <property type="match status" value="2"/>
</dbReference>
<dbReference type="EMBL" id="CAUYUJ010020023">
    <property type="protein sequence ID" value="CAK0895329.1"/>
    <property type="molecule type" value="Genomic_DNA"/>
</dbReference>
<evidence type="ECO:0000259" key="1">
    <source>
        <dbReference type="SMART" id="SM00330"/>
    </source>
</evidence>
<dbReference type="InterPro" id="IPR023610">
    <property type="entry name" value="PInositol-4/5-P-5/4-kinase"/>
</dbReference>
<feature type="non-terminal residue" evidence="2">
    <location>
        <position position="1501"/>
    </location>
</feature>
<dbReference type="InterPro" id="IPR027483">
    <property type="entry name" value="PInositol-4-P-4/5-kinase_C_sf"/>
</dbReference>
<accession>A0ABN9X7C1</accession>
<dbReference type="InterPro" id="IPR002498">
    <property type="entry name" value="PInositol-4-P-4/5-kinase_core"/>
</dbReference>
<dbReference type="PANTHER" id="PTHR23086">
    <property type="entry name" value="PHOSPHATIDYLINOSITOL-4-PHOSPHATE 5-KINASE"/>
    <property type="match status" value="1"/>
</dbReference>
<gene>
    <name evidence="2" type="ORF">PCOR1329_LOCUS74105</name>
</gene>
<protein>
    <recommendedName>
        <fullName evidence="1">PIPK domain-containing protein</fullName>
    </recommendedName>
</protein>
<evidence type="ECO:0000313" key="3">
    <source>
        <dbReference type="Proteomes" id="UP001189429"/>
    </source>
</evidence>
<keyword evidence="3" id="KW-1185">Reference proteome</keyword>
<evidence type="ECO:0000313" key="2">
    <source>
        <dbReference type="EMBL" id="CAK0895329.1"/>
    </source>
</evidence>
<comment type="caution">
    <text evidence="2">The sequence shown here is derived from an EMBL/GenBank/DDBJ whole genome shotgun (WGS) entry which is preliminary data.</text>
</comment>
<dbReference type="SUPFAM" id="SSF56104">
    <property type="entry name" value="SAICAR synthase-like"/>
    <property type="match status" value="2"/>
</dbReference>
<name>A0ABN9X7C1_9DINO</name>
<reference evidence="2" key="1">
    <citation type="submission" date="2023-10" db="EMBL/GenBank/DDBJ databases">
        <authorList>
            <person name="Chen Y."/>
            <person name="Shah S."/>
            <person name="Dougan E. K."/>
            <person name="Thang M."/>
            <person name="Chan C."/>
        </authorList>
    </citation>
    <scope>NUCLEOTIDE SEQUENCE [LARGE SCALE GENOMIC DNA]</scope>
</reference>
<dbReference type="Proteomes" id="UP001189429">
    <property type="component" value="Unassembled WGS sequence"/>
</dbReference>
<organism evidence="2 3">
    <name type="scientific">Prorocentrum cordatum</name>
    <dbReference type="NCBI Taxonomy" id="2364126"/>
    <lineage>
        <taxon>Eukaryota</taxon>
        <taxon>Sar</taxon>
        <taxon>Alveolata</taxon>
        <taxon>Dinophyceae</taxon>
        <taxon>Prorocentrales</taxon>
        <taxon>Prorocentraceae</taxon>
        <taxon>Prorocentrum</taxon>
    </lineage>
</organism>
<sequence>MPFVAAAGTGKTCVSKDAVESSCRAVLDGWWDVKLGSWRGDAAFEAWREFGRGVETDEVLERFARDLHDLPLLKWAEKEREGKTDDMQVEDFIAFVQPRCVEMVLRVFAGGELTQLSGNRLFDTVFEDQAPRASTPPAIDELTYGWLRDDTMAKTQMSMHSKIAVNGKKEKEHYQFRHLRKQFGVTDSFLDESGTAASASDFTVSCEPMSDPHAQVRWRSFHVLAKSYFEHMEKNPDSLLPRVYSAWFSEADSKLCYAMQSLVPGHFIDNVEWSQGLSSAMLSWELKGSTSLKEYFGQRHQYHTSNGPLNDADFKRDHVLMLPAQIREELIEQLDRDTQWLRQSGMMDYSLQLLRVKVGDTDANTLSRVCPGAPDANSLMHRAFFQRDGGFSGTAAPWDSCIYLWAISLANVLQPYSLYEAFFAAMNRVVHPGMKLTDVDPETYSESLQAFIIEHSKSGIEVPPGVDPTLAPQKYEAAFIYQKCSESQDRGEPRAPHLPTCESINLADVVAEMAGLVREASRDFTEEEVQAARKMSNVERAACVEGAAPASLVVGPSALDSEPAASSAVQLRRSTWRRHHRGYQELARFAKRYGCVSQSGWEAVNAAAMRQESRLLEEVTQPSCRKPVVIHSTCSAYRECEEQVQLLKRRGYRVSVEGRAGLKGQVVETGLSRADSSGEYFDQDSFDLSVAAVIPLMALGNGECSLRVRASDSSPASECPNWEEYDPFAPQVLEAYKIALLDATAVGRAELVRAERGQGLDPGSRIAKFVCDRGLQLTVDHLGDDMATILQQLAALCEQQKAGSIPPLRFEPVLTGSSNSTLDFVLMAMGDLKHGVTIESLHPKSVEFWMKNLAEHPPRRASYLMPLGAAWRAFHKTWGVSASAYLDSAMLGMYRRYAIKGVPTFRSLEDASDVHRDANWVAHFVSEDGMTASVGVAQEHWDKLVTHLAEDLDLLQNIGSVGYSMLVSVFEGRKPDPDAQNPLGKRAWQAFNFETQKNEAVLFGGIVDYLQNASIEVFEGRVIGTDIGSELIESPGVYACRLFIFVSTQMLAPCKWPKEESTPSKCVKDWTEAFENVFKKKQSSAENSFLPQICENFDGGPAGLKVIAAGLLMHVDEKLDSDRPCVDGFRAPEHCIDKWRYKNEDYTQCAHTAFEYSEVLAPWCSWQPELPENSGWDGPWSYCTRCFDTCAETADVEALVRPCQCGDSLCTAGRTCNKGKGPGAGFVCEDLDGETLAKKLCESLETGRSGGGSGEGTGGDVMAIMDSLQDLCESGEGLAAELLPSTRVGDKEFLLKAQGDFAQGLVLKELTLAEKEDWEQNFAFMPPKRESYLVPLVTTFEAYGKAWSVEPNPMLDNPPPNGDNYNIKGFTNYVWTNDWPQGLSISQEHWEKLTIRLSKDMETLKDAKSNLYQMRMTVFDEPIFDKKNSRGKNVWRAHGWDDSKNFGVLVGGVTDYLDQRSLDDSDSEDASDSIYACRFFLFITTQALTPCRWSRSVDNPE</sequence>
<dbReference type="PANTHER" id="PTHR23086:SF126">
    <property type="entry name" value="PIPK DOMAIN-CONTAINING PROTEIN"/>
    <property type="match status" value="1"/>
</dbReference>
<dbReference type="Pfam" id="PF01504">
    <property type="entry name" value="PIP5K"/>
    <property type="match status" value="1"/>
</dbReference>
<feature type="domain" description="PIPK" evidence="1">
    <location>
        <begin position="153"/>
        <end position="457"/>
    </location>
</feature>